<dbReference type="GO" id="GO:0045009">
    <property type="term" value="C:chitosome"/>
    <property type="evidence" value="ECO:0007669"/>
    <property type="project" value="EnsemblFungi"/>
</dbReference>
<sequence>MQDKVYIGNSEFSSVPRIRGKKSSIWSKIYPIFSILIPNGVLKFCGMKSKEIRNAWREKIALVSIIFLLCCLLGFLTFGINRVVCKGNNQFIYGNLPKFNDQTVVGNGELYYCDEAEGLVRNLKTKTPTSCKRFFGKQITDEGLDPSNMIKISDIYFNFSDIKKLNLIAIEDKVYDPTIVTHNYFDDFIKQYTGKKADGNNLDPDALKCFKDACYFGKIADHTYGCIVADVLLYLSTVIIFSIIALKFLLAFLYSWYISGKTYISRVDRTSAGRMSRQNAIQNSNSNQTNDRIFLNTIMLVTCYSEDREGIKNTLDSLCDQNYDNKLILVIADGLIKGSGSDATTPDIIIDLMTVYHRSEASEYQSLNGTLNRGIVYTGTYTSSTNNSSDPSNVSENQLNHQRNNNTCKMMAIVKVGREDEKTKPGNRGKRDSQVIIMGFMNKLLYSERMTDLEYAMYESFIALDFNPMQLDIILMVDADTIVHQDALLYFNSAFVNDTKIMGMCGETKIINKASSWVTMIQVFEYYISHHLTKTFESVFGGVTCLPGCFCIYRIFINENGTVTPIVSHPAVLNAYSITKTETLHDKNLLLLGEDRYLTTLLLKTFSKRKLIFLPKATCRTFVPDTFRVLLSQRRRWINSTVHNLMELVSVKSLCGTFCCSMQFAVGVELVGTLVLPVSIFFTFVLIIVSILGKPAWIPLIMLACILGLPAILILITSFRLQYIFWLIIYIFSLPVWNFILPVYSFWHFDDFSWGETRKVEGEEKTETENVDVKTETRLFTLNEREYAKSRGRDVTELEDELIQKSIRQMDQLPGGPSQK</sequence>
<evidence type="ECO:0000256" key="2">
    <source>
        <dbReference type="ARBA" id="ARBA00012543"/>
    </source>
</evidence>
<dbReference type="InterPro" id="IPR029044">
    <property type="entry name" value="Nucleotide-diphossugar_trans"/>
</dbReference>
<comment type="caution">
    <text evidence="11">The sequence shown here is derived from an EMBL/GenBank/DDBJ whole genome shotgun (WGS) entry which is preliminary data.</text>
</comment>
<keyword evidence="9" id="KW-0325">Glycoprotein</keyword>
<feature type="transmembrane region" description="Helical" evidence="10">
    <location>
        <begin position="670"/>
        <end position="691"/>
    </location>
</feature>
<dbReference type="GO" id="GO:0004100">
    <property type="term" value="F:chitin synthase activity"/>
    <property type="evidence" value="ECO:0007669"/>
    <property type="project" value="UniProtKB-EC"/>
</dbReference>
<reference evidence="11 12" key="1">
    <citation type="submission" date="2015-07" db="EMBL/GenBank/DDBJ databases">
        <title>The genome of Pseudoloma neurophilia, a relevant intracellular parasite of the zebrafish.</title>
        <authorList>
            <person name="Ndikumana S."/>
            <person name="Pelin A."/>
            <person name="Sanders J."/>
            <person name="Corradi N."/>
        </authorList>
    </citation>
    <scope>NUCLEOTIDE SEQUENCE [LARGE SCALE GENOMIC DNA]</scope>
    <source>
        <strain evidence="11 12">MK1</strain>
    </source>
</reference>
<keyword evidence="7 10" id="KW-1133">Transmembrane helix</keyword>
<dbReference type="GO" id="GO:0005886">
    <property type="term" value="C:plasma membrane"/>
    <property type="evidence" value="ECO:0007669"/>
    <property type="project" value="UniProtKB-SubCell"/>
</dbReference>
<dbReference type="GO" id="GO:0005935">
    <property type="term" value="C:cellular bud neck"/>
    <property type="evidence" value="ECO:0007669"/>
    <property type="project" value="EnsemblFungi"/>
</dbReference>
<proteinExistence type="predicted"/>
<protein>
    <recommendedName>
        <fullName evidence="2">chitin synthase</fullName>
        <ecNumber evidence="2">2.4.1.16</ecNumber>
    </recommendedName>
</protein>
<evidence type="ECO:0000256" key="6">
    <source>
        <dbReference type="ARBA" id="ARBA00022692"/>
    </source>
</evidence>
<dbReference type="EMBL" id="LGUB01000036">
    <property type="protein sequence ID" value="KRH94744.1"/>
    <property type="molecule type" value="Genomic_DNA"/>
</dbReference>
<evidence type="ECO:0000256" key="9">
    <source>
        <dbReference type="ARBA" id="ARBA00023180"/>
    </source>
</evidence>
<name>A0A0R0M076_9MICR</name>
<dbReference type="Proteomes" id="UP000051530">
    <property type="component" value="Unassembled WGS sequence"/>
</dbReference>
<evidence type="ECO:0000256" key="10">
    <source>
        <dbReference type="SAM" id="Phobius"/>
    </source>
</evidence>
<feature type="transmembrane region" description="Helical" evidence="10">
    <location>
        <begin position="59"/>
        <end position="80"/>
    </location>
</feature>
<dbReference type="VEuPathDB" id="MicrosporidiaDB:M153_15700013990"/>
<dbReference type="SUPFAM" id="SSF53448">
    <property type="entry name" value="Nucleotide-diphospho-sugar transferases"/>
    <property type="match status" value="1"/>
</dbReference>
<evidence type="ECO:0000313" key="11">
    <source>
        <dbReference type="EMBL" id="KRH94744.1"/>
    </source>
</evidence>
<keyword evidence="12" id="KW-1185">Reference proteome</keyword>
<accession>A0A0R0M076</accession>
<dbReference type="GO" id="GO:0000131">
    <property type="term" value="C:incipient cellular bud site"/>
    <property type="evidence" value="ECO:0007669"/>
    <property type="project" value="EnsemblFungi"/>
</dbReference>
<dbReference type="Gene3D" id="3.90.550.10">
    <property type="entry name" value="Spore Coat Polysaccharide Biosynthesis Protein SpsA, Chain A"/>
    <property type="match status" value="1"/>
</dbReference>
<evidence type="ECO:0000256" key="1">
    <source>
        <dbReference type="ARBA" id="ARBA00004651"/>
    </source>
</evidence>
<dbReference type="InterPro" id="IPR004835">
    <property type="entry name" value="Chitin_synth"/>
</dbReference>
<dbReference type="GO" id="GO:0097271">
    <property type="term" value="P:protein localization to bud neck"/>
    <property type="evidence" value="ECO:0007669"/>
    <property type="project" value="EnsemblFungi"/>
</dbReference>
<dbReference type="AlphaFoldDB" id="A0A0R0M076"/>
<organism evidence="11 12">
    <name type="scientific">Pseudoloma neurophilia</name>
    <dbReference type="NCBI Taxonomy" id="146866"/>
    <lineage>
        <taxon>Eukaryota</taxon>
        <taxon>Fungi</taxon>
        <taxon>Fungi incertae sedis</taxon>
        <taxon>Microsporidia</taxon>
        <taxon>Pseudoloma</taxon>
    </lineage>
</organism>
<dbReference type="GO" id="GO:0006031">
    <property type="term" value="P:chitin biosynthetic process"/>
    <property type="evidence" value="ECO:0007669"/>
    <property type="project" value="EnsemblFungi"/>
</dbReference>
<feature type="transmembrane region" description="Helical" evidence="10">
    <location>
        <begin position="697"/>
        <end position="716"/>
    </location>
</feature>
<evidence type="ECO:0000256" key="7">
    <source>
        <dbReference type="ARBA" id="ARBA00022989"/>
    </source>
</evidence>
<feature type="transmembrane region" description="Helical" evidence="10">
    <location>
        <begin position="231"/>
        <end position="257"/>
    </location>
</feature>
<evidence type="ECO:0000256" key="4">
    <source>
        <dbReference type="ARBA" id="ARBA00022676"/>
    </source>
</evidence>
<dbReference type="GO" id="GO:0030428">
    <property type="term" value="C:cell septum"/>
    <property type="evidence" value="ECO:0007669"/>
    <property type="project" value="TreeGrafter"/>
</dbReference>
<evidence type="ECO:0000256" key="8">
    <source>
        <dbReference type="ARBA" id="ARBA00023136"/>
    </source>
</evidence>
<feature type="transmembrane region" description="Helical" evidence="10">
    <location>
        <begin position="723"/>
        <end position="747"/>
    </location>
</feature>
<keyword evidence="5 11" id="KW-0808">Transferase</keyword>
<evidence type="ECO:0000256" key="5">
    <source>
        <dbReference type="ARBA" id="ARBA00022679"/>
    </source>
</evidence>
<evidence type="ECO:0000256" key="3">
    <source>
        <dbReference type="ARBA" id="ARBA00022475"/>
    </source>
</evidence>
<dbReference type="OrthoDB" id="2186317at2759"/>
<keyword evidence="4" id="KW-0328">Glycosyltransferase</keyword>
<evidence type="ECO:0000313" key="12">
    <source>
        <dbReference type="Proteomes" id="UP000051530"/>
    </source>
</evidence>
<dbReference type="PANTHER" id="PTHR22914">
    <property type="entry name" value="CHITIN SYNTHASE"/>
    <property type="match status" value="1"/>
</dbReference>
<dbReference type="CDD" id="cd04190">
    <property type="entry name" value="Chitin_synth_C"/>
    <property type="match status" value="1"/>
</dbReference>
<comment type="subcellular location">
    <subcellularLocation>
        <location evidence="1">Cell membrane</location>
        <topology evidence="1">Multi-pass membrane protein</topology>
    </subcellularLocation>
</comment>
<gene>
    <name evidence="11" type="ORF">M153_15700013990</name>
</gene>
<dbReference type="Pfam" id="PF03142">
    <property type="entry name" value="Chitin_synth_2"/>
    <property type="match status" value="1"/>
</dbReference>
<dbReference type="PANTHER" id="PTHR22914:SF16">
    <property type="entry name" value="CHITIN SYNTHASE 3"/>
    <property type="match status" value="1"/>
</dbReference>
<keyword evidence="8 10" id="KW-0472">Membrane</keyword>
<keyword evidence="6 10" id="KW-0812">Transmembrane</keyword>
<keyword evidence="3" id="KW-1003">Cell membrane</keyword>
<dbReference type="EC" id="2.4.1.16" evidence="2"/>